<organism evidence="1 2">
    <name type="scientific">Xylanibacter rarus</name>
    <dbReference type="NCBI Taxonomy" id="1676614"/>
    <lineage>
        <taxon>Bacteria</taxon>
        <taxon>Pseudomonadati</taxon>
        <taxon>Bacteroidota</taxon>
        <taxon>Bacteroidia</taxon>
        <taxon>Bacteroidales</taxon>
        <taxon>Prevotellaceae</taxon>
        <taxon>Xylanibacter</taxon>
    </lineage>
</organism>
<proteinExistence type="predicted"/>
<dbReference type="InterPro" id="IPR027417">
    <property type="entry name" value="P-loop_NTPase"/>
</dbReference>
<sequence>MTATYYFRVAGFPFSVSLPGACDIEELLPSFFPFYETSIGAEEPLFRFFAVPLSQLPCSETKELIDETDNDMGHLVLYALSDGYYIEIINNGHLHRMFAKSDFSSVEAHIQWDDVNAGNALSSLIRVAYAQAILRHDAVSIHASAVFCNGQAYLFLGKSGTGKSTHSALWIENIPGTELLNDDNPTIRILNGKAYAYGSPWSGKTACYKNVSFPVGGMVRLNQAPENSFQLQEGADAFVALYPGCSFIARDEHLRNSLYDTLTVLAGSVTVGTLDCLPDKDAALMCNRELTRKQ</sequence>
<dbReference type="AlphaFoldDB" id="A0A8E1USX2"/>
<accession>A0A8E1USX2</accession>
<dbReference type="Proteomes" id="UP000036951">
    <property type="component" value="Unassembled WGS sequence"/>
</dbReference>
<evidence type="ECO:0000313" key="1">
    <source>
        <dbReference type="EMBL" id="KOO69697.1"/>
    </source>
</evidence>
<evidence type="ECO:0000313" key="2">
    <source>
        <dbReference type="Proteomes" id="UP000036951"/>
    </source>
</evidence>
<dbReference type="RefSeq" id="WP_053397364.1">
    <property type="nucleotide sequence ID" value="NZ_LFQU01000001.1"/>
</dbReference>
<keyword evidence="2" id="KW-1185">Reference proteome</keyword>
<dbReference type="OrthoDB" id="384098at2"/>
<dbReference type="Gene3D" id="3.40.50.300">
    <property type="entry name" value="P-loop containing nucleotide triphosphate hydrolases"/>
    <property type="match status" value="1"/>
</dbReference>
<dbReference type="EMBL" id="LFQU01000001">
    <property type="protein sequence ID" value="KOO69697.1"/>
    <property type="molecule type" value="Genomic_DNA"/>
</dbReference>
<protein>
    <recommendedName>
        <fullName evidence="3">Phosphoenolpyruvate carboxykinase</fullName>
    </recommendedName>
</protein>
<dbReference type="SUPFAM" id="SSF53795">
    <property type="entry name" value="PEP carboxykinase-like"/>
    <property type="match status" value="1"/>
</dbReference>
<reference evidence="1 2" key="1">
    <citation type="submission" date="2015-06" db="EMBL/GenBank/DDBJ databases">
        <title>Prevotella sp. 109, sp. nov., a novel member of the family Prevotellaceae isolated from human faeces.</title>
        <authorList>
            <person name="Shkoporov A.N."/>
            <person name="Chaplin A.V."/>
            <person name="Kafarskaia L.I."/>
            <person name="Efimov B.A."/>
        </authorList>
    </citation>
    <scope>NUCLEOTIDE SEQUENCE [LARGE SCALE GENOMIC DNA]</scope>
    <source>
        <strain evidence="1 2">109</strain>
    </source>
</reference>
<name>A0A8E1USX2_9BACT</name>
<comment type="caution">
    <text evidence="1">The sequence shown here is derived from an EMBL/GenBank/DDBJ whole genome shotgun (WGS) entry which is preliminary data.</text>
</comment>
<evidence type="ECO:0008006" key="3">
    <source>
        <dbReference type="Google" id="ProtNLM"/>
    </source>
</evidence>
<gene>
    <name evidence="1" type="ORF">ACU52_00650</name>
</gene>